<keyword evidence="6" id="KW-0489">Methyltransferase</keyword>
<dbReference type="InterPro" id="IPR036217">
    <property type="entry name" value="MethylDNA_cys_MeTrfase_DNAb"/>
</dbReference>
<comment type="catalytic activity">
    <reaction evidence="1">
        <text>a 4-O-methyl-thymidine in DNA + L-cysteinyl-[protein] = a thymidine in DNA + S-methyl-L-cysteinyl-[protein]</text>
        <dbReference type="Rhea" id="RHEA:53428"/>
        <dbReference type="Rhea" id="RHEA-COMP:10131"/>
        <dbReference type="Rhea" id="RHEA-COMP:10132"/>
        <dbReference type="Rhea" id="RHEA-COMP:13555"/>
        <dbReference type="Rhea" id="RHEA-COMP:13556"/>
        <dbReference type="ChEBI" id="CHEBI:29950"/>
        <dbReference type="ChEBI" id="CHEBI:82612"/>
        <dbReference type="ChEBI" id="CHEBI:137386"/>
        <dbReference type="ChEBI" id="CHEBI:137387"/>
        <dbReference type="EC" id="2.1.1.63"/>
    </reaction>
</comment>
<evidence type="ECO:0000256" key="5">
    <source>
        <dbReference type="ARBA" id="ARBA00015377"/>
    </source>
</evidence>
<evidence type="ECO:0000313" key="13">
    <source>
        <dbReference type="Proteomes" id="UP001232493"/>
    </source>
</evidence>
<gene>
    <name evidence="12" type="ORF">JRV97_04960</name>
</gene>
<evidence type="ECO:0000259" key="11">
    <source>
        <dbReference type="Pfam" id="PF01035"/>
    </source>
</evidence>
<keyword evidence="8" id="KW-0227">DNA damage</keyword>
<comment type="catalytic activity">
    <reaction evidence="10">
        <text>a 6-O-methyl-2'-deoxyguanosine in DNA + L-cysteinyl-[protein] = S-methyl-L-cysteinyl-[protein] + a 2'-deoxyguanosine in DNA</text>
        <dbReference type="Rhea" id="RHEA:24000"/>
        <dbReference type="Rhea" id="RHEA-COMP:10131"/>
        <dbReference type="Rhea" id="RHEA-COMP:10132"/>
        <dbReference type="Rhea" id="RHEA-COMP:11367"/>
        <dbReference type="Rhea" id="RHEA-COMP:11368"/>
        <dbReference type="ChEBI" id="CHEBI:29950"/>
        <dbReference type="ChEBI" id="CHEBI:82612"/>
        <dbReference type="ChEBI" id="CHEBI:85445"/>
        <dbReference type="ChEBI" id="CHEBI:85448"/>
        <dbReference type="EC" id="2.1.1.63"/>
    </reaction>
</comment>
<feature type="domain" description="Methylated-DNA-[protein]-cysteine S-methyltransferase DNA binding" evidence="11">
    <location>
        <begin position="69"/>
        <end position="149"/>
    </location>
</feature>
<comment type="function">
    <text evidence="2">Involved in the cellular defense against the biological effects of O6-methylguanine (O6-MeG) and O4-methylthymine (O4-MeT) in DNA. Repairs the methylated nucleobase in DNA by stoichiometrically transferring the methyl group to a cysteine residue in the enzyme. This is a suicide reaction: the enzyme is irreversibly inactivated.</text>
</comment>
<evidence type="ECO:0000256" key="6">
    <source>
        <dbReference type="ARBA" id="ARBA00022603"/>
    </source>
</evidence>
<dbReference type="InterPro" id="IPR001497">
    <property type="entry name" value="MethylDNA_cys_MeTrfase_AS"/>
</dbReference>
<sequence length="162" mass="18567">MNKFIVSVIYGSIIGFVKNNKIVEVEILNEKLKEYYDAYTMDFYYKIKEYLEGKDVLDELPYDIVFRNEFEKKVLTTLKSIKFGNVVSYKGLAILSGYPNAARAVGTVMAKNRLPLIFPCHRVIKSDGKIGNYGGGSHWKKYFLELEGVNIKEDKVISCNKL</sequence>
<proteinExistence type="inferred from homology"/>
<dbReference type="PANTHER" id="PTHR46460">
    <property type="entry name" value="METHYLATED-DNA--PROTEIN-CYSTEINE METHYLTRANSFERASE"/>
    <property type="match status" value="1"/>
</dbReference>
<evidence type="ECO:0000256" key="2">
    <source>
        <dbReference type="ARBA" id="ARBA00003317"/>
    </source>
</evidence>
<dbReference type="PROSITE" id="PS00374">
    <property type="entry name" value="MGMT"/>
    <property type="match status" value="1"/>
</dbReference>
<evidence type="ECO:0000256" key="1">
    <source>
        <dbReference type="ARBA" id="ARBA00001286"/>
    </source>
</evidence>
<organism evidence="12 13">
    <name type="scientific">Marinitoga aeolica</name>
    <dbReference type="NCBI Taxonomy" id="2809031"/>
    <lineage>
        <taxon>Bacteria</taxon>
        <taxon>Thermotogati</taxon>
        <taxon>Thermotogota</taxon>
        <taxon>Thermotogae</taxon>
        <taxon>Petrotogales</taxon>
        <taxon>Petrotogaceae</taxon>
        <taxon>Marinitoga</taxon>
    </lineage>
</organism>
<dbReference type="SUPFAM" id="SSF46767">
    <property type="entry name" value="Methylated DNA-protein cysteine methyltransferase, C-terminal domain"/>
    <property type="match status" value="1"/>
</dbReference>
<dbReference type="RefSeq" id="WP_281000780.1">
    <property type="nucleotide sequence ID" value="NZ_CP069362.1"/>
</dbReference>
<evidence type="ECO:0000256" key="3">
    <source>
        <dbReference type="ARBA" id="ARBA00008711"/>
    </source>
</evidence>
<accession>A0ABY8PTE4</accession>
<name>A0ABY8PTE4_9BACT</name>
<keyword evidence="13" id="KW-1185">Reference proteome</keyword>
<dbReference type="NCBIfam" id="TIGR00589">
    <property type="entry name" value="ogt"/>
    <property type="match status" value="1"/>
</dbReference>
<dbReference type="Gene3D" id="1.10.10.10">
    <property type="entry name" value="Winged helix-like DNA-binding domain superfamily/Winged helix DNA-binding domain"/>
    <property type="match status" value="1"/>
</dbReference>
<keyword evidence="9" id="KW-0234">DNA repair</keyword>
<dbReference type="PANTHER" id="PTHR46460:SF1">
    <property type="entry name" value="METHYLATED-DNA--PROTEIN-CYSTEINE METHYLTRANSFERASE"/>
    <property type="match status" value="1"/>
</dbReference>
<reference evidence="12 13" key="1">
    <citation type="submission" date="2021-02" db="EMBL/GenBank/DDBJ databases">
        <title>Characterization of Marinitoga sp. nov. str. BP5-C20A.</title>
        <authorList>
            <person name="Erauso G."/>
            <person name="Postec A."/>
        </authorList>
    </citation>
    <scope>NUCLEOTIDE SEQUENCE [LARGE SCALE GENOMIC DNA]</scope>
    <source>
        <strain evidence="12 13">BP5-C20A</strain>
    </source>
</reference>
<keyword evidence="7" id="KW-0808">Transferase</keyword>
<evidence type="ECO:0000256" key="4">
    <source>
        <dbReference type="ARBA" id="ARBA00011918"/>
    </source>
</evidence>
<evidence type="ECO:0000256" key="9">
    <source>
        <dbReference type="ARBA" id="ARBA00023204"/>
    </source>
</evidence>
<dbReference type="InterPro" id="IPR014048">
    <property type="entry name" value="MethylDNA_cys_MeTrfase_DNA-bd"/>
</dbReference>
<dbReference type="EC" id="2.1.1.63" evidence="4"/>
<comment type="similarity">
    <text evidence="3">Belongs to the MGMT family.</text>
</comment>
<evidence type="ECO:0000256" key="7">
    <source>
        <dbReference type="ARBA" id="ARBA00022679"/>
    </source>
</evidence>
<dbReference type="CDD" id="cd06445">
    <property type="entry name" value="ATase"/>
    <property type="match status" value="1"/>
</dbReference>
<evidence type="ECO:0000256" key="10">
    <source>
        <dbReference type="ARBA" id="ARBA00049348"/>
    </source>
</evidence>
<evidence type="ECO:0000313" key="12">
    <source>
        <dbReference type="EMBL" id="WGS65902.1"/>
    </source>
</evidence>
<evidence type="ECO:0000256" key="8">
    <source>
        <dbReference type="ARBA" id="ARBA00022763"/>
    </source>
</evidence>
<dbReference type="InterPro" id="IPR036388">
    <property type="entry name" value="WH-like_DNA-bd_sf"/>
</dbReference>
<dbReference type="Pfam" id="PF01035">
    <property type="entry name" value="DNA_binding_1"/>
    <property type="match status" value="1"/>
</dbReference>
<dbReference type="EMBL" id="CP069362">
    <property type="protein sequence ID" value="WGS65902.1"/>
    <property type="molecule type" value="Genomic_DNA"/>
</dbReference>
<protein>
    <recommendedName>
        <fullName evidence="5">Methylated-DNA--protein-cysteine methyltransferase</fullName>
        <ecNumber evidence="4">2.1.1.63</ecNumber>
    </recommendedName>
</protein>
<dbReference type="Proteomes" id="UP001232493">
    <property type="component" value="Chromosome"/>
</dbReference>